<sequence length="261" mass="30256">MITVLILRCIMVKSTTRKSAKSDRRRYNRIARFYDLFETPMELMNFRKWRKMLFDLIKAEKGLVLEIGAGTGKNIPHYPSNVVALDISEKMLERAVRRAKESGKKVDFLLADAENLPFRSNSFDVVFTTFVFCSVDDPVRGLREAFRVLKKGGRAYFLEHMLPKSRFLHPLFNLLNPIFRAFGPEINRRTDENIQRAGFQIVKEYMLFGSVFRLIVAEKPLDSVDEASGYSLKRSESSDSSNFRRFIGQSLLPLRLTQLLR</sequence>
<dbReference type="CDD" id="cd02440">
    <property type="entry name" value="AdoMet_MTases"/>
    <property type="match status" value="1"/>
</dbReference>
<reference evidence="2 3" key="1">
    <citation type="submission" date="2013-07" db="EMBL/GenBank/DDBJ databases">
        <title>Genome of Archaeoglobus fulgidus.</title>
        <authorList>
            <person name="Fiebig A."/>
            <person name="Birkeland N.-K."/>
        </authorList>
    </citation>
    <scope>NUCLEOTIDE SEQUENCE [LARGE SCALE GENOMIC DNA]</scope>
    <source>
        <strain evidence="2 3">DSM 8774</strain>
    </source>
</reference>
<dbReference type="HOGENOM" id="CLU_037990_7_3_2"/>
<dbReference type="GO" id="GO:0043770">
    <property type="term" value="F:demethylmenaquinone methyltransferase activity"/>
    <property type="evidence" value="ECO:0007669"/>
    <property type="project" value="UniProtKB-EC"/>
</dbReference>
<organism evidence="2 3">
    <name type="scientific">Archaeoglobus fulgidus DSM 8774</name>
    <dbReference type="NCBI Taxonomy" id="1344584"/>
    <lineage>
        <taxon>Archaea</taxon>
        <taxon>Methanobacteriati</taxon>
        <taxon>Methanobacteriota</taxon>
        <taxon>Archaeoglobi</taxon>
        <taxon>Archaeoglobales</taxon>
        <taxon>Archaeoglobaceae</taxon>
        <taxon>Archaeoglobus</taxon>
    </lineage>
</organism>
<dbReference type="EC" id="2.1.1.163" evidence="2"/>
<feature type="domain" description="Methyltransferase type 11" evidence="1">
    <location>
        <begin position="65"/>
        <end position="157"/>
    </location>
</feature>
<dbReference type="InterPro" id="IPR052356">
    <property type="entry name" value="Thiol_S-MT"/>
</dbReference>
<dbReference type="SUPFAM" id="SSF53335">
    <property type="entry name" value="S-adenosyl-L-methionine-dependent methyltransferases"/>
    <property type="match status" value="1"/>
</dbReference>
<dbReference type="Pfam" id="PF08241">
    <property type="entry name" value="Methyltransf_11"/>
    <property type="match status" value="1"/>
</dbReference>
<dbReference type="Proteomes" id="UP000028501">
    <property type="component" value="Chromosome"/>
</dbReference>
<dbReference type="GO" id="GO:0008425">
    <property type="term" value="F:2-methoxy-6-polyprenyl-1,4-benzoquinol methyltransferase activity"/>
    <property type="evidence" value="ECO:0007669"/>
    <property type="project" value="UniProtKB-EC"/>
</dbReference>
<dbReference type="InterPro" id="IPR029063">
    <property type="entry name" value="SAM-dependent_MTases_sf"/>
</dbReference>
<dbReference type="KEGG" id="afg:AFULGI_00001380"/>
<dbReference type="GO" id="GO:0032259">
    <property type="term" value="P:methylation"/>
    <property type="evidence" value="ECO:0007669"/>
    <property type="project" value="UniProtKB-KW"/>
</dbReference>
<dbReference type="GO" id="GO:0008757">
    <property type="term" value="F:S-adenosylmethionine-dependent methyltransferase activity"/>
    <property type="evidence" value="ECO:0007669"/>
    <property type="project" value="InterPro"/>
</dbReference>
<dbReference type="AlphaFoldDB" id="A0A075WCP9"/>
<proteinExistence type="predicted"/>
<keyword evidence="2" id="KW-0489">Methyltransferase</keyword>
<name>A0A075WCP9_ARCFL</name>
<evidence type="ECO:0000313" key="2">
    <source>
        <dbReference type="EMBL" id="AIG96974.1"/>
    </source>
</evidence>
<dbReference type="Gene3D" id="3.40.50.150">
    <property type="entry name" value="Vaccinia Virus protein VP39"/>
    <property type="match status" value="1"/>
</dbReference>
<evidence type="ECO:0000313" key="3">
    <source>
        <dbReference type="Proteomes" id="UP000028501"/>
    </source>
</evidence>
<gene>
    <name evidence="2" type="ORF">AFULGI_00001380</name>
</gene>
<accession>A0A075WCP9</accession>
<protein>
    <submittedName>
        <fullName evidence="2">Methylase involved in ubiquinone/menaquinone biosynthesis</fullName>
        <ecNumber evidence="2">2.1.1.163</ecNumber>
        <ecNumber evidence="2">2.1.1.201</ecNumber>
    </submittedName>
</protein>
<dbReference type="EC" id="2.1.1.201" evidence="2"/>
<keyword evidence="2" id="KW-0808">Transferase</keyword>
<dbReference type="PANTHER" id="PTHR45036">
    <property type="entry name" value="METHYLTRANSFERASE LIKE 7B"/>
    <property type="match status" value="1"/>
</dbReference>
<dbReference type="EMBL" id="CP006577">
    <property type="protein sequence ID" value="AIG96974.1"/>
    <property type="molecule type" value="Genomic_DNA"/>
</dbReference>
<dbReference type="InterPro" id="IPR013216">
    <property type="entry name" value="Methyltransf_11"/>
</dbReference>
<dbReference type="PANTHER" id="PTHR45036:SF1">
    <property type="entry name" value="METHYLTRANSFERASE LIKE 7A"/>
    <property type="match status" value="1"/>
</dbReference>
<keyword evidence="2" id="KW-0830">Ubiquinone</keyword>
<evidence type="ECO:0000259" key="1">
    <source>
        <dbReference type="Pfam" id="PF08241"/>
    </source>
</evidence>